<evidence type="ECO:0000256" key="2">
    <source>
        <dbReference type="ARBA" id="ARBA00007998"/>
    </source>
</evidence>
<comment type="similarity">
    <text evidence="2">Belongs to the amino acid-polyamine-organocation (APC) superfamily. Spore germination protein (SGP) (TC 2.A.3.9) family.</text>
</comment>
<dbReference type="PANTHER" id="PTHR34975:SF2">
    <property type="entry name" value="SPORE GERMINATION PROTEIN A2"/>
    <property type="match status" value="1"/>
</dbReference>
<feature type="transmembrane region" description="Helical" evidence="8">
    <location>
        <begin position="181"/>
        <end position="198"/>
    </location>
</feature>
<feature type="transmembrane region" description="Helical" evidence="8">
    <location>
        <begin position="301"/>
        <end position="323"/>
    </location>
</feature>
<dbReference type="GO" id="GO:0009847">
    <property type="term" value="P:spore germination"/>
    <property type="evidence" value="ECO:0007669"/>
    <property type="project" value="InterPro"/>
</dbReference>
<evidence type="ECO:0000256" key="1">
    <source>
        <dbReference type="ARBA" id="ARBA00004141"/>
    </source>
</evidence>
<evidence type="ECO:0000313" key="9">
    <source>
        <dbReference type="EMBL" id="HJC14422.1"/>
    </source>
</evidence>
<comment type="caution">
    <text evidence="9">The sequence shown here is derived from an EMBL/GenBank/DDBJ whole genome shotgun (WGS) entry which is preliminary data.</text>
</comment>
<dbReference type="PANTHER" id="PTHR34975">
    <property type="entry name" value="SPORE GERMINATION PROTEIN A2"/>
    <property type="match status" value="1"/>
</dbReference>
<dbReference type="GO" id="GO:0016020">
    <property type="term" value="C:membrane"/>
    <property type="evidence" value="ECO:0007669"/>
    <property type="project" value="UniProtKB-SubCell"/>
</dbReference>
<feature type="transmembrane region" description="Helical" evidence="8">
    <location>
        <begin position="141"/>
        <end position="161"/>
    </location>
</feature>
<evidence type="ECO:0000256" key="4">
    <source>
        <dbReference type="ARBA" id="ARBA00022544"/>
    </source>
</evidence>
<feature type="transmembrane region" description="Helical" evidence="8">
    <location>
        <begin position="115"/>
        <end position="132"/>
    </location>
</feature>
<evidence type="ECO:0000256" key="5">
    <source>
        <dbReference type="ARBA" id="ARBA00022692"/>
    </source>
</evidence>
<evidence type="ECO:0000256" key="3">
    <source>
        <dbReference type="ARBA" id="ARBA00022448"/>
    </source>
</evidence>
<dbReference type="InterPro" id="IPR004761">
    <property type="entry name" value="Spore_GerAB"/>
</dbReference>
<feature type="transmembrane region" description="Helical" evidence="8">
    <location>
        <begin position="45"/>
        <end position="65"/>
    </location>
</feature>
<evidence type="ECO:0000256" key="7">
    <source>
        <dbReference type="ARBA" id="ARBA00023136"/>
    </source>
</evidence>
<evidence type="ECO:0000313" key="10">
    <source>
        <dbReference type="Proteomes" id="UP000823849"/>
    </source>
</evidence>
<organism evidence="9 10">
    <name type="scientific">Candidatus Fusicatenibacter intestinigallinarum</name>
    <dbReference type="NCBI Taxonomy" id="2838598"/>
    <lineage>
        <taxon>Bacteria</taxon>
        <taxon>Bacillati</taxon>
        <taxon>Bacillota</taxon>
        <taxon>Clostridia</taxon>
        <taxon>Lachnospirales</taxon>
        <taxon>Lachnospiraceae</taxon>
        <taxon>Fusicatenibacter</taxon>
    </lineage>
</organism>
<gene>
    <name evidence="9" type="ORF">H9705_01160</name>
</gene>
<keyword evidence="3" id="KW-0813">Transport</keyword>
<sequence>MFADNDRISRRQLLRQMILSLLGAWLLFLAGEICGQGQNGILGMTLGFLLLAGWALALLGCAESYRHMEAYMGKGGKAVMTVVYLSFLIMTGSFVLRKVSRICAEYLTAGAEPELLGLLLLAAAGIGIGNDLQRRARLAEIFYPFVMTGFVLMLSLAAFHMRTESFEEPVRLSATGIAREGWRTLAAGAVLAVLPFLLGQVREEKTLKRPLLEGMGKLWILLMAAVVILLGTFGAGGILRMEAPVLQLMAGTRLPGEFLERFDIVWLALLLCSLLFALGSILFYGGHLVGMQGKKGRMFRIVMGLLIYAGSVAGGENGIAKYYLLLTEWFYLPFFLCLTLLLWAAARIEKSRMRAKGGKDER</sequence>
<dbReference type="Pfam" id="PF03845">
    <property type="entry name" value="Spore_permease"/>
    <property type="match status" value="1"/>
</dbReference>
<feature type="transmembrane region" description="Helical" evidence="8">
    <location>
        <begin position="218"/>
        <end position="239"/>
    </location>
</feature>
<keyword evidence="4" id="KW-0309">Germination</keyword>
<feature type="transmembrane region" description="Helical" evidence="8">
    <location>
        <begin position="329"/>
        <end position="346"/>
    </location>
</feature>
<comment type="subcellular location">
    <subcellularLocation>
        <location evidence="1">Membrane</location>
        <topology evidence="1">Multi-pass membrane protein</topology>
    </subcellularLocation>
</comment>
<dbReference type="Proteomes" id="UP000823849">
    <property type="component" value="Unassembled WGS sequence"/>
</dbReference>
<keyword evidence="5 8" id="KW-0812">Transmembrane</keyword>
<evidence type="ECO:0000256" key="8">
    <source>
        <dbReference type="SAM" id="Phobius"/>
    </source>
</evidence>
<feature type="transmembrane region" description="Helical" evidence="8">
    <location>
        <begin position="264"/>
        <end position="289"/>
    </location>
</feature>
<reference evidence="9" key="1">
    <citation type="journal article" date="2021" name="PeerJ">
        <title>Extensive microbial diversity within the chicken gut microbiome revealed by metagenomics and culture.</title>
        <authorList>
            <person name="Gilroy R."/>
            <person name="Ravi A."/>
            <person name="Getino M."/>
            <person name="Pursley I."/>
            <person name="Horton D.L."/>
            <person name="Alikhan N.F."/>
            <person name="Baker D."/>
            <person name="Gharbi K."/>
            <person name="Hall N."/>
            <person name="Watson M."/>
            <person name="Adriaenssens E.M."/>
            <person name="Foster-Nyarko E."/>
            <person name="Jarju S."/>
            <person name="Secka A."/>
            <person name="Antonio M."/>
            <person name="Oren A."/>
            <person name="Chaudhuri R.R."/>
            <person name="La Ragione R."/>
            <person name="Hildebrand F."/>
            <person name="Pallen M.J."/>
        </authorList>
    </citation>
    <scope>NUCLEOTIDE SEQUENCE</scope>
    <source>
        <strain evidence="9">CHK185-5351</strain>
    </source>
</reference>
<accession>A0A9D2N9Z6</accession>
<feature type="transmembrane region" description="Helical" evidence="8">
    <location>
        <begin position="77"/>
        <end position="95"/>
    </location>
</feature>
<reference evidence="9" key="2">
    <citation type="submission" date="2021-04" db="EMBL/GenBank/DDBJ databases">
        <authorList>
            <person name="Gilroy R."/>
        </authorList>
    </citation>
    <scope>NUCLEOTIDE SEQUENCE</scope>
    <source>
        <strain evidence="9">CHK185-5351</strain>
    </source>
</reference>
<evidence type="ECO:0000256" key="6">
    <source>
        <dbReference type="ARBA" id="ARBA00022989"/>
    </source>
</evidence>
<keyword evidence="6 8" id="KW-1133">Transmembrane helix</keyword>
<protein>
    <submittedName>
        <fullName evidence="9">Spore germination protein</fullName>
    </submittedName>
</protein>
<dbReference type="EMBL" id="DWWU01000006">
    <property type="protein sequence ID" value="HJC14422.1"/>
    <property type="molecule type" value="Genomic_DNA"/>
</dbReference>
<proteinExistence type="inferred from homology"/>
<keyword evidence="7 8" id="KW-0472">Membrane</keyword>
<dbReference type="AlphaFoldDB" id="A0A9D2N9Z6"/>
<name>A0A9D2N9Z6_9FIRM</name>